<dbReference type="InterPro" id="IPR011992">
    <property type="entry name" value="EF-hand-dom_pair"/>
</dbReference>
<dbReference type="SMART" id="SM00156">
    <property type="entry name" value="PP2Ac"/>
    <property type="match status" value="1"/>
</dbReference>
<dbReference type="VEuPathDB" id="PiroplasmaDB:TA12865"/>
<dbReference type="InterPro" id="IPR050341">
    <property type="entry name" value="PP1_catalytic_subunit"/>
</dbReference>
<dbReference type="AlphaFoldDB" id="A0A3B0MMK1"/>
<protein>
    <submittedName>
        <fullName evidence="3">Calcium-dependent protein phosphatase, putative</fullName>
    </submittedName>
</protein>
<feature type="domain" description="EF-hand" evidence="2">
    <location>
        <begin position="255"/>
        <end position="290"/>
    </location>
</feature>
<feature type="compositionally biased region" description="Basic and acidic residues" evidence="1">
    <location>
        <begin position="43"/>
        <end position="55"/>
    </location>
</feature>
<dbReference type="EMBL" id="UIVT01000002">
    <property type="protein sequence ID" value="SVP91413.1"/>
    <property type="molecule type" value="Genomic_DNA"/>
</dbReference>
<dbReference type="InterPro" id="IPR002048">
    <property type="entry name" value="EF_hand_dom"/>
</dbReference>
<name>A0A3B0MMK1_THEAN</name>
<feature type="region of interest" description="Disordered" evidence="1">
    <location>
        <begin position="668"/>
        <end position="693"/>
    </location>
</feature>
<feature type="region of interest" description="Disordered" evidence="1">
    <location>
        <begin position="32"/>
        <end position="60"/>
    </location>
</feature>
<dbReference type="SUPFAM" id="SSF56300">
    <property type="entry name" value="Metallo-dependent phosphatases"/>
    <property type="match status" value="1"/>
</dbReference>
<feature type="compositionally biased region" description="Polar residues" evidence="1">
    <location>
        <begin position="679"/>
        <end position="693"/>
    </location>
</feature>
<dbReference type="GO" id="GO:0005509">
    <property type="term" value="F:calcium ion binding"/>
    <property type="evidence" value="ECO:0007669"/>
    <property type="project" value="InterPro"/>
</dbReference>
<evidence type="ECO:0000313" key="3">
    <source>
        <dbReference type="EMBL" id="SVP91413.1"/>
    </source>
</evidence>
<dbReference type="InterPro" id="IPR029052">
    <property type="entry name" value="Metallo-depent_PP-like"/>
</dbReference>
<accession>A0A3B0MMK1</accession>
<dbReference type="InterPro" id="IPR006186">
    <property type="entry name" value="Ser/Thr-sp_prot-phosphatase"/>
</dbReference>
<evidence type="ECO:0000313" key="4">
    <source>
        <dbReference type="EMBL" id="SVP91761.1"/>
    </source>
</evidence>
<evidence type="ECO:0000259" key="2">
    <source>
        <dbReference type="PROSITE" id="PS50222"/>
    </source>
</evidence>
<organism evidence="3">
    <name type="scientific">Theileria annulata</name>
    <dbReference type="NCBI Taxonomy" id="5874"/>
    <lineage>
        <taxon>Eukaryota</taxon>
        <taxon>Sar</taxon>
        <taxon>Alveolata</taxon>
        <taxon>Apicomplexa</taxon>
        <taxon>Aconoidasida</taxon>
        <taxon>Piroplasmida</taxon>
        <taxon>Theileriidae</taxon>
        <taxon>Theileria</taxon>
    </lineage>
</organism>
<evidence type="ECO:0000256" key="1">
    <source>
        <dbReference type="SAM" id="MobiDB-lite"/>
    </source>
</evidence>
<dbReference type="GO" id="GO:0005634">
    <property type="term" value="C:nucleus"/>
    <property type="evidence" value="ECO:0007669"/>
    <property type="project" value="TreeGrafter"/>
</dbReference>
<sequence>MDNYKLKSFGSEEFSAKLVPLHTQDDKLHQKYKNVGNNSDKLNPFDEKELKKPSDYNDFSKSPTSFNRWLSQSALLDDLAKDNSSPTKDGFHFLKDKLTNLDEDSSVFDDLYDEYSLFFDKSKGKEHNNPVLTYVLSNAGEENKKPEDKMLSEFTNFKQKYFELLDKSANKSRLKRALLTVLFNHYGSSRIFKYMTYDEYVSMVKTHKVFQDESTSKFMFQTMDRKNNLMITLNEFVSGMLSCSPECENNLNSASGKLRLQHVFRAYDSDRRGYLDKNSLELMFEHLSQGSGNVYSSDEKTPFSEKLLNMFNGKLSYDSFYYSVENGLMKHTNLLFRSKVDMANSFKDFISNALLNFSKNNAFDSPNMSSNSVFDTERSVRKSSPENFSHRTTQLKNLSEMSNTYYSYNTQNLTFSSSTKTSLWSHTPRAYSEFTHNKSPSKDYGSSFDSNIYTSAFSPPKSTTSRLEELSKLYGDKQYGEENAENFANKTPTNEMSPLKLDKFKSEDIFEPQNVKPNEDTFVKSPPKQELLDDALTFKLPESSDKNDKLDQLLDKINHPEKTDLEEMEPNRLLNLEGVESFDDVLEEDVQLQEQYKEMSDFFVSLESVEDLIEDKACELNENFKADDNFNYKFDDVDHKLDFENSNKFDDKEKPFELMKLMTFGEQSNTNEDDKNTCDVLQSEPTSDLSPDSKTPLMDLTLQTLTNLLSNKYKSKFLVFKGLLVDDSAAKLVLKNFMAHTFGESTDHRTFKWCTYTDIVNLCDSVCYILKKETQVLNLNGEFQVYSSLNGDLSCLLDLFNAFGWPMTNKKSVDELVKNGTLNFKNNTWFQFKSSYIFFGGFVSELSSFCLEFVLLLFSLKVLFPFHVYFLRSPKDERDYTNNVGFYDEIYRKLSTNYESLKLPNEETLLLQCSKELFHRINDVFEYMSLCAVLNQEILCVDRLTNKFSLSKLEELNKPLNQRNFNKEVYELLFDNNSSEKSKNKDGLVQDTGGYDSMDENDFDLGESKNFKMVICSSDSLDSGFKYTFNNKVLLLSTNFIRKNQERVSTHLSIDKKKLTLKSLKL</sequence>
<dbReference type="GO" id="GO:0004722">
    <property type="term" value="F:protein serine/threonine phosphatase activity"/>
    <property type="evidence" value="ECO:0007669"/>
    <property type="project" value="TreeGrafter"/>
</dbReference>
<dbReference type="PANTHER" id="PTHR11668">
    <property type="entry name" value="SERINE/THREONINE PROTEIN PHOSPHATASE"/>
    <property type="match status" value="1"/>
</dbReference>
<proteinExistence type="predicted"/>
<feature type="domain" description="EF-hand" evidence="2">
    <location>
        <begin position="211"/>
        <end position="246"/>
    </location>
</feature>
<dbReference type="Gene3D" id="1.10.238.10">
    <property type="entry name" value="EF-hand"/>
    <property type="match status" value="1"/>
</dbReference>
<dbReference type="SUPFAM" id="SSF47473">
    <property type="entry name" value="EF-hand"/>
    <property type="match status" value="1"/>
</dbReference>
<dbReference type="PROSITE" id="PS50222">
    <property type="entry name" value="EF_HAND_2"/>
    <property type="match status" value="2"/>
</dbReference>
<dbReference type="EMBL" id="UIVS01000002">
    <property type="protein sequence ID" value="SVP91761.1"/>
    <property type="molecule type" value="Genomic_DNA"/>
</dbReference>
<reference evidence="3" key="1">
    <citation type="submission" date="2018-07" db="EMBL/GenBank/DDBJ databases">
        <authorList>
            <person name="Quirk P.G."/>
            <person name="Krulwich T.A."/>
        </authorList>
    </citation>
    <scope>NUCLEOTIDE SEQUENCE</scope>
    <source>
        <strain evidence="3">Anand</strain>
    </source>
</reference>
<gene>
    <name evidence="3" type="ORF">TAT_000178800</name>
    <name evidence="4" type="ORF">TAV_000179000</name>
</gene>
<dbReference type="PANTHER" id="PTHR11668:SF509">
    <property type="entry name" value="SERINE_THREONINE-PROTEIN PHOSPHATASE"/>
    <property type="match status" value="1"/>
</dbReference>
<dbReference type="Gene3D" id="3.60.21.10">
    <property type="match status" value="1"/>
</dbReference>
<dbReference type="GO" id="GO:0005737">
    <property type="term" value="C:cytoplasm"/>
    <property type="evidence" value="ECO:0007669"/>
    <property type="project" value="TreeGrafter"/>
</dbReference>